<accession>A0A6N2BQ06</accession>
<proteinExistence type="predicted"/>
<feature type="domain" description="GRF-type" evidence="4">
    <location>
        <begin position="23"/>
        <end position="57"/>
    </location>
</feature>
<gene>
    <name evidence="5" type="ORF">EJD97_009440</name>
</gene>
<name>A0A6N2BQ06_SOLCI</name>
<evidence type="ECO:0000313" key="5">
    <source>
        <dbReference type="EMBL" id="TMW95051.1"/>
    </source>
</evidence>
<dbReference type="GO" id="GO:0008270">
    <property type="term" value="F:zinc ion binding"/>
    <property type="evidence" value="ECO:0007669"/>
    <property type="project" value="UniProtKB-KW"/>
</dbReference>
<evidence type="ECO:0000256" key="2">
    <source>
        <dbReference type="ARBA" id="ARBA00022771"/>
    </source>
</evidence>
<dbReference type="EMBL" id="RXGB01002458">
    <property type="protein sequence ID" value="TMW95051.1"/>
    <property type="molecule type" value="Genomic_DNA"/>
</dbReference>
<evidence type="ECO:0000256" key="1">
    <source>
        <dbReference type="ARBA" id="ARBA00022723"/>
    </source>
</evidence>
<sequence>MSNATLSRIFYYENDTMLKVKMYCKHGDLHSLKISWYNPGRRFWSCPRYRENSCNFFDGGIVKMLIYDPSSLFSDWRTKLRSWILLMKVISIEVPNGE</sequence>
<evidence type="ECO:0000256" key="3">
    <source>
        <dbReference type="ARBA" id="ARBA00022833"/>
    </source>
</evidence>
<keyword evidence="2" id="KW-0863">Zinc-finger</keyword>
<comment type="caution">
    <text evidence="5">The sequence shown here is derived from an EMBL/GenBank/DDBJ whole genome shotgun (WGS) entry which is preliminary data.</text>
</comment>
<organism evidence="5">
    <name type="scientific">Solanum chilense</name>
    <name type="common">Tomato</name>
    <name type="synonym">Lycopersicon chilense</name>
    <dbReference type="NCBI Taxonomy" id="4083"/>
    <lineage>
        <taxon>Eukaryota</taxon>
        <taxon>Viridiplantae</taxon>
        <taxon>Streptophyta</taxon>
        <taxon>Embryophyta</taxon>
        <taxon>Tracheophyta</taxon>
        <taxon>Spermatophyta</taxon>
        <taxon>Magnoliopsida</taxon>
        <taxon>eudicotyledons</taxon>
        <taxon>Gunneridae</taxon>
        <taxon>Pentapetalae</taxon>
        <taxon>asterids</taxon>
        <taxon>lamiids</taxon>
        <taxon>Solanales</taxon>
        <taxon>Solanaceae</taxon>
        <taxon>Solanoideae</taxon>
        <taxon>Solaneae</taxon>
        <taxon>Solanum</taxon>
        <taxon>Solanum subgen. Lycopersicon</taxon>
    </lineage>
</organism>
<dbReference type="Pfam" id="PF06839">
    <property type="entry name" value="Zn_ribbon_GRF"/>
    <property type="match status" value="1"/>
</dbReference>
<dbReference type="InterPro" id="IPR010666">
    <property type="entry name" value="Znf_GRF"/>
</dbReference>
<evidence type="ECO:0000259" key="4">
    <source>
        <dbReference type="Pfam" id="PF06839"/>
    </source>
</evidence>
<keyword evidence="1" id="KW-0479">Metal-binding</keyword>
<reference evidence="5" key="1">
    <citation type="submission" date="2019-05" db="EMBL/GenBank/DDBJ databases">
        <title>The de novo reference genome and transcriptome assemblies of the wild tomato species Solanum chilense.</title>
        <authorList>
            <person name="Stam R."/>
            <person name="Nosenko T."/>
            <person name="Hoerger A.C."/>
            <person name="Stephan W."/>
            <person name="Seidel M.A."/>
            <person name="Kuhn J.M.M."/>
            <person name="Haberer G."/>
            <person name="Tellier A."/>
        </authorList>
    </citation>
    <scope>NUCLEOTIDE SEQUENCE</scope>
    <source>
        <tissue evidence="5">Mature leaves</tissue>
    </source>
</reference>
<keyword evidence="3" id="KW-0862">Zinc</keyword>
<dbReference type="AlphaFoldDB" id="A0A6N2BQ06"/>
<protein>
    <recommendedName>
        <fullName evidence="4">GRF-type domain-containing protein</fullName>
    </recommendedName>
</protein>